<proteinExistence type="inferred from homology"/>
<evidence type="ECO:0000256" key="4">
    <source>
        <dbReference type="ARBA" id="ARBA00022989"/>
    </source>
</evidence>
<evidence type="ECO:0000256" key="2">
    <source>
        <dbReference type="ARBA" id="ARBA00022448"/>
    </source>
</evidence>
<keyword evidence="3 6" id="KW-0812">Transmembrane</keyword>
<feature type="transmembrane region" description="Helical" evidence="6">
    <location>
        <begin position="418"/>
        <end position="439"/>
    </location>
</feature>
<keyword evidence="2 6" id="KW-0813">Transport</keyword>
<sequence>MSTVATDPTLLPRTERTILSRFSRRRLMGFVLPLTVLAYLVYAAFALDVAGLAGRFRPENAVVLLNDSWSYRTHVTTDNRSGETTVAIKGERRASYDATHLPGWVSRTGETTRVALPDGSAVTLSPGQARFDIAGRGTVNVTAGPHGVTATVPDGLPADWLSASNTRFDITVPGAGRLSVTKSRSEVQRRAFGWAMWFFDLQSPFHYMSWPEIGRALVSGPEIRPGQSNLSAMLGDWWHNGMWHHDMVFQALFETLLMAFLGTFGAAIIGLPLAFLAARNFDPLGPARFAVRRLFDFLRGVDGLIWTIILSRAFGPGPLTGSLAILLTDTGTFGKLFSESLENIDERQIEGLRSTGANALQRGRFGVLPQIAPVIVSQLLYMLESNTRGATVIGALVGGGIGLLLTQAMITQTNWEDVSYYIVLVLMLVMTMDSLSGWLRQKLLKGKDNA</sequence>
<evidence type="ECO:0000256" key="1">
    <source>
        <dbReference type="ARBA" id="ARBA00004651"/>
    </source>
</evidence>
<dbReference type="EMBL" id="JFZB01000014">
    <property type="protein sequence ID" value="KFI26499.1"/>
    <property type="molecule type" value="Genomic_DNA"/>
</dbReference>
<evidence type="ECO:0000256" key="5">
    <source>
        <dbReference type="ARBA" id="ARBA00023136"/>
    </source>
</evidence>
<keyword evidence="5 6" id="KW-0472">Membrane</keyword>
<protein>
    <submittedName>
        <fullName evidence="8">Phosphonate ABC transporter permease</fullName>
    </submittedName>
</protein>
<evidence type="ECO:0000313" key="8">
    <source>
        <dbReference type="EMBL" id="KFI26499.1"/>
    </source>
</evidence>
<evidence type="ECO:0000259" key="7">
    <source>
        <dbReference type="PROSITE" id="PS50928"/>
    </source>
</evidence>
<keyword evidence="9" id="KW-1185">Reference proteome</keyword>
<accession>A0A086XWU9</accession>
<dbReference type="Proteomes" id="UP000028824">
    <property type="component" value="Unassembled WGS sequence"/>
</dbReference>
<comment type="subcellular location">
    <subcellularLocation>
        <location evidence="1 6">Cell membrane</location>
        <topology evidence="1 6">Multi-pass membrane protein</topology>
    </subcellularLocation>
</comment>
<gene>
    <name evidence="8" type="ORF">CG50_01875</name>
</gene>
<dbReference type="CDD" id="cd06261">
    <property type="entry name" value="TM_PBP2"/>
    <property type="match status" value="1"/>
</dbReference>
<keyword evidence="4 6" id="KW-1133">Transmembrane helix</keyword>
<dbReference type="GO" id="GO:0005886">
    <property type="term" value="C:plasma membrane"/>
    <property type="evidence" value="ECO:0007669"/>
    <property type="project" value="UniProtKB-SubCell"/>
</dbReference>
<feature type="transmembrane region" description="Helical" evidence="6">
    <location>
        <begin position="256"/>
        <end position="278"/>
    </location>
</feature>
<evidence type="ECO:0000313" key="9">
    <source>
        <dbReference type="Proteomes" id="UP000028824"/>
    </source>
</evidence>
<dbReference type="eggNOG" id="COG3639">
    <property type="taxonomic scope" value="Bacteria"/>
</dbReference>
<dbReference type="PANTHER" id="PTHR30043:SF9">
    <property type="entry name" value="PHOSPHONATES TRANSPORT SYSTEM PERMEASE PROTEIN"/>
    <property type="match status" value="1"/>
</dbReference>
<dbReference type="InterPro" id="IPR005769">
    <property type="entry name" value="PhnE/PtxC"/>
</dbReference>
<dbReference type="Pfam" id="PF00528">
    <property type="entry name" value="BPD_transp_1"/>
    <property type="match status" value="1"/>
</dbReference>
<feature type="transmembrane region" description="Helical" evidence="6">
    <location>
        <begin position="390"/>
        <end position="412"/>
    </location>
</feature>
<dbReference type="Gene3D" id="1.10.3720.10">
    <property type="entry name" value="MetI-like"/>
    <property type="match status" value="1"/>
</dbReference>
<reference evidence="8 9" key="1">
    <citation type="submission" date="2014-03" db="EMBL/GenBank/DDBJ databases">
        <title>Genome of Paenirhodobacter enshiensis DW2-9.</title>
        <authorList>
            <person name="Wang D."/>
            <person name="Wang G."/>
        </authorList>
    </citation>
    <scope>NUCLEOTIDE SEQUENCE [LARGE SCALE GENOMIC DNA]</scope>
    <source>
        <strain evidence="8 9">DW2-9</strain>
    </source>
</reference>
<dbReference type="NCBIfam" id="TIGR01097">
    <property type="entry name" value="PhnE"/>
    <property type="match status" value="1"/>
</dbReference>
<dbReference type="SUPFAM" id="SSF161098">
    <property type="entry name" value="MetI-like"/>
    <property type="match status" value="1"/>
</dbReference>
<evidence type="ECO:0000256" key="3">
    <source>
        <dbReference type="ARBA" id="ARBA00022692"/>
    </source>
</evidence>
<dbReference type="PANTHER" id="PTHR30043">
    <property type="entry name" value="PHOSPHONATES TRANSPORT SYSTEM PERMEASE PROTEIN"/>
    <property type="match status" value="1"/>
</dbReference>
<name>A0A086XWU9_9RHOB</name>
<dbReference type="InterPro" id="IPR000515">
    <property type="entry name" value="MetI-like"/>
</dbReference>
<feature type="domain" description="ABC transmembrane type-1" evidence="7">
    <location>
        <begin position="252"/>
        <end position="436"/>
    </location>
</feature>
<comment type="similarity">
    <text evidence="6">Belongs to the binding-protein-dependent transport system permease family.</text>
</comment>
<organism evidence="8 9">
    <name type="scientific">Paenirhodobacter enshiensis</name>
    <dbReference type="NCBI Taxonomy" id="1105367"/>
    <lineage>
        <taxon>Bacteria</taxon>
        <taxon>Pseudomonadati</taxon>
        <taxon>Pseudomonadota</taxon>
        <taxon>Alphaproteobacteria</taxon>
        <taxon>Rhodobacterales</taxon>
        <taxon>Rhodobacter group</taxon>
        <taxon>Paenirhodobacter</taxon>
    </lineage>
</organism>
<dbReference type="RefSeq" id="WP_051909818.1">
    <property type="nucleotide sequence ID" value="NZ_JFZB01000014.1"/>
</dbReference>
<evidence type="ECO:0000256" key="6">
    <source>
        <dbReference type="RuleBase" id="RU363032"/>
    </source>
</evidence>
<dbReference type="PROSITE" id="PS50928">
    <property type="entry name" value="ABC_TM1"/>
    <property type="match status" value="1"/>
</dbReference>
<dbReference type="InterPro" id="IPR035906">
    <property type="entry name" value="MetI-like_sf"/>
</dbReference>
<dbReference type="GO" id="GO:0015416">
    <property type="term" value="F:ABC-type phosphonate transporter activity"/>
    <property type="evidence" value="ECO:0007669"/>
    <property type="project" value="InterPro"/>
</dbReference>
<feature type="transmembrane region" description="Helical" evidence="6">
    <location>
        <begin position="27"/>
        <end position="47"/>
    </location>
</feature>
<comment type="caution">
    <text evidence="8">The sequence shown here is derived from an EMBL/GenBank/DDBJ whole genome shotgun (WGS) entry which is preliminary data.</text>
</comment>
<dbReference type="STRING" id="1105367.CG50_01875"/>
<dbReference type="OrthoDB" id="7820570at2"/>
<dbReference type="AlphaFoldDB" id="A0A086XWU9"/>